<protein>
    <recommendedName>
        <fullName evidence="9">TonB-dependent transporter Oar-like beta-barrel domain-containing protein</fullName>
    </recommendedName>
</protein>
<reference evidence="10" key="1">
    <citation type="submission" date="2020-08" db="EMBL/GenBank/DDBJ databases">
        <title>Genomic Encyclopedia of Type Strains, Phase IV (KMG-V): Genome sequencing to study the core and pangenomes of soil and plant-associated prokaryotes.</title>
        <authorList>
            <person name="Whitman W."/>
        </authorList>
    </citation>
    <scope>NUCLEOTIDE SEQUENCE [LARGE SCALE GENOMIC DNA]</scope>
    <source>
        <strain evidence="10">M8UP27</strain>
    </source>
</reference>
<keyword evidence="2" id="KW-0813">Transport</keyword>
<evidence type="ECO:0000259" key="9">
    <source>
        <dbReference type="Pfam" id="PF25183"/>
    </source>
</evidence>
<dbReference type="InterPro" id="IPR008969">
    <property type="entry name" value="CarboxyPept-like_regulatory"/>
</dbReference>
<dbReference type="SUPFAM" id="SSF49464">
    <property type="entry name" value="Carboxypeptidase regulatory domain-like"/>
    <property type="match status" value="1"/>
</dbReference>
<dbReference type="Gene3D" id="2.40.170.20">
    <property type="entry name" value="TonB-dependent receptor, beta-barrel domain"/>
    <property type="match status" value="1"/>
</dbReference>
<keyword evidence="8" id="KW-0732">Signal</keyword>
<sequence length="1178" mass="126566">MKRNLINTIDRIGQCGRAMFQRWRRPAFLLALSILFTATALGQLNTADILGTVQDVTGAVVPNATVTLNNLGTNEKRTTQSNSSGEYNFTLLPVGHYSVTVKAGGFKASTTKDIAVEAGDRARNDIHLQLGSESTTIEVTASTPLLQADNATVSSTVSARAVQDLPLNGRNFVQLVDLVPGANEGAGNGLSSGMRPDDRRSNAAGLSVNGQDDTLNNWVVDGVDDNERIIGTIGVKPNVEGIQEITVQTNNYAAEVGRTAGGVVNVVTRSGTNTFHGSVYEFFRNNIFDARNVLQTTGNQPELRQNQYGGSIGGPVFKDKMFFYFDYEGFRQVSGVTDTGTVPTLAEYDDINSLNGGSPQALLSTSNGTLTPSGGYLTSPNLVNGINPLTLAYLKLFPAPTNPAAAAGSPNFTISPNKTQNYNTYDARVDYKFNDSNMVFARFSYNTVNTFTPPNFGIVNGLEISGGRFNFDGPATDVAQQYVLGYTHIFTSALLLDLRAAFTRINNLSLPLNYGLNADQTVGFAASMTSFSPFANSLTPVSVGPFGDIGDGAYVPLQDIDNTFLYSGVVSWTKGNHSIKAGLALIRRQARNVQSASAVGAYQFNLPSDSASTQLQTQNNQLASTLVGAYASETRNFNLFPPDYRSWEPSGFVQDSWKVSPKLTVLAGIRYDVFTPFTEAHNRISNFDFPEAVTLSPANIGNALKIANLNGVNSQVNISTTYSNVAPRLGFSAELTPGTVVRGGYGISYFPGNYTSNADLKNPPFTSIFSPNCQSTIAVQIETNQGALAGQNPDCATIGAPGVINEGLPTPVPPNIADLAGITGLAFVAEAPKFKSAMIQQFNVQVQQQFGANVFTIGYVGNVGQHLPESINNINQPSPFNPLAPIGSPSNPVGGVHQLNAQLPNVGTVSYIQSEGISNYNGLQTSFQRRFTKGLAFDANYTWSKALSDITGFSQQGSNQGWSDADPTRIRQIEYGTSETNIQNRFALSLNYELQYGKDFTGVKKALLSGWQANTIVVWQSGKPFTIVETGAGADNPIESDGIAHGFNNRATPQNSSGQDRPNQIMDARLGHKTNSHFFNTAAFAPQPLGTVGTAQRNSLFGPNFRHVDLSIFKTFPVTERLGVQFRAESYNISNTPNFYMPNGNSGDAFGNSAFGQISATDPNYIPRQYQFALKALF</sequence>
<feature type="chain" id="PRO_5030732038" description="TonB-dependent transporter Oar-like beta-barrel domain-containing protein" evidence="8">
    <location>
        <begin position="43"/>
        <end position="1178"/>
    </location>
</feature>
<evidence type="ECO:0000256" key="4">
    <source>
        <dbReference type="ARBA" id="ARBA00022692"/>
    </source>
</evidence>
<keyword evidence="3" id="KW-1134">Transmembrane beta strand</keyword>
<dbReference type="PANTHER" id="PTHR30069">
    <property type="entry name" value="TONB-DEPENDENT OUTER MEMBRANE RECEPTOR"/>
    <property type="match status" value="1"/>
</dbReference>
<feature type="signal peptide" evidence="8">
    <location>
        <begin position="1"/>
        <end position="42"/>
    </location>
</feature>
<dbReference type="Pfam" id="PF25183">
    <property type="entry name" value="OMP_b-brl_4"/>
    <property type="match status" value="1"/>
</dbReference>
<keyword evidence="6" id="KW-0998">Cell outer membrane</keyword>
<dbReference type="GO" id="GO:0015344">
    <property type="term" value="F:siderophore uptake transmembrane transporter activity"/>
    <property type="evidence" value="ECO:0007669"/>
    <property type="project" value="TreeGrafter"/>
</dbReference>
<evidence type="ECO:0000256" key="8">
    <source>
        <dbReference type="SAM" id="SignalP"/>
    </source>
</evidence>
<feature type="region of interest" description="Disordered" evidence="7">
    <location>
        <begin position="187"/>
        <end position="208"/>
    </location>
</feature>
<evidence type="ECO:0000256" key="6">
    <source>
        <dbReference type="ARBA" id="ARBA00023237"/>
    </source>
</evidence>
<accession>A0A7W8IL96</accession>
<evidence type="ECO:0000256" key="3">
    <source>
        <dbReference type="ARBA" id="ARBA00022452"/>
    </source>
</evidence>
<dbReference type="GO" id="GO:0044718">
    <property type="term" value="P:siderophore transmembrane transport"/>
    <property type="evidence" value="ECO:0007669"/>
    <property type="project" value="TreeGrafter"/>
</dbReference>
<evidence type="ECO:0000256" key="5">
    <source>
        <dbReference type="ARBA" id="ARBA00023136"/>
    </source>
</evidence>
<name>A0A7W8IL96_9BACT</name>
<dbReference type="EMBL" id="JACHDY010000007">
    <property type="protein sequence ID" value="MBB5319310.1"/>
    <property type="molecule type" value="Genomic_DNA"/>
</dbReference>
<evidence type="ECO:0000313" key="11">
    <source>
        <dbReference type="Proteomes" id="UP000568106"/>
    </source>
</evidence>
<dbReference type="Proteomes" id="UP000568106">
    <property type="component" value="Unassembled WGS sequence"/>
</dbReference>
<dbReference type="InterPro" id="IPR036942">
    <property type="entry name" value="Beta-barrel_TonB_sf"/>
</dbReference>
<dbReference type="Gene3D" id="2.60.40.1120">
    <property type="entry name" value="Carboxypeptidase-like, regulatory domain"/>
    <property type="match status" value="1"/>
</dbReference>
<proteinExistence type="predicted"/>
<organism evidence="10 11">
    <name type="scientific">Tunturiibacter empetritectus</name>
    <dbReference type="NCBI Taxonomy" id="3069691"/>
    <lineage>
        <taxon>Bacteria</taxon>
        <taxon>Pseudomonadati</taxon>
        <taxon>Acidobacteriota</taxon>
        <taxon>Terriglobia</taxon>
        <taxon>Terriglobales</taxon>
        <taxon>Acidobacteriaceae</taxon>
        <taxon>Tunturiibacter</taxon>
    </lineage>
</organism>
<feature type="domain" description="TonB-dependent transporter Oar-like beta-barrel" evidence="9">
    <location>
        <begin position="267"/>
        <end position="1171"/>
    </location>
</feature>
<comment type="subcellular location">
    <subcellularLocation>
        <location evidence="1">Cell outer membrane</location>
        <topology evidence="1">Multi-pass membrane protein</topology>
    </subcellularLocation>
</comment>
<dbReference type="PANTHER" id="PTHR30069:SF46">
    <property type="entry name" value="OAR PROTEIN"/>
    <property type="match status" value="1"/>
</dbReference>
<dbReference type="InterPro" id="IPR057601">
    <property type="entry name" value="Oar-like_b-barrel"/>
</dbReference>
<keyword evidence="4" id="KW-0812">Transmembrane</keyword>
<dbReference type="InterPro" id="IPR039426">
    <property type="entry name" value="TonB-dep_rcpt-like"/>
</dbReference>
<evidence type="ECO:0000256" key="7">
    <source>
        <dbReference type="SAM" id="MobiDB-lite"/>
    </source>
</evidence>
<evidence type="ECO:0000313" key="10">
    <source>
        <dbReference type="EMBL" id="MBB5319310.1"/>
    </source>
</evidence>
<evidence type="ECO:0000256" key="2">
    <source>
        <dbReference type="ARBA" id="ARBA00022448"/>
    </source>
</evidence>
<comment type="caution">
    <text evidence="10">The sequence shown here is derived from an EMBL/GenBank/DDBJ whole genome shotgun (WGS) entry which is preliminary data.</text>
</comment>
<gene>
    <name evidence="10" type="ORF">HDF09_004016</name>
</gene>
<dbReference type="AlphaFoldDB" id="A0A7W8IL96"/>
<evidence type="ECO:0000256" key="1">
    <source>
        <dbReference type="ARBA" id="ARBA00004571"/>
    </source>
</evidence>
<dbReference type="GO" id="GO:0009279">
    <property type="term" value="C:cell outer membrane"/>
    <property type="evidence" value="ECO:0007669"/>
    <property type="project" value="UniProtKB-SubCell"/>
</dbReference>
<dbReference type="Pfam" id="PF13620">
    <property type="entry name" value="CarboxypepD_reg"/>
    <property type="match status" value="1"/>
</dbReference>
<keyword evidence="5" id="KW-0472">Membrane</keyword>
<dbReference type="SUPFAM" id="SSF56935">
    <property type="entry name" value="Porins"/>
    <property type="match status" value="1"/>
</dbReference>
<keyword evidence="11" id="KW-1185">Reference proteome</keyword>